<reference evidence="1" key="1">
    <citation type="submission" date="2018-11" db="EMBL/GenBank/DDBJ databases">
        <authorList>
            <consortium name="Pathogen Informatics"/>
        </authorList>
    </citation>
    <scope>NUCLEOTIDE SEQUENCE</scope>
</reference>
<dbReference type="AlphaFoldDB" id="A0A3S5BMF0"/>
<dbReference type="EMBL" id="CAAALY010111510">
    <property type="protein sequence ID" value="VEL30352.1"/>
    <property type="molecule type" value="Genomic_DNA"/>
</dbReference>
<evidence type="ECO:0000313" key="1">
    <source>
        <dbReference type="EMBL" id="VEL30352.1"/>
    </source>
</evidence>
<keyword evidence="2" id="KW-1185">Reference proteome</keyword>
<protein>
    <submittedName>
        <fullName evidence="1">Uncharacterized protein</fullName>
    </submittedName>
</protein>
<accession>A0A3S5BMF0</accession>
<evidence type="ECO:0000313" key="2">
    <source>
        <dbReference type="Proteomes" id="UP000784294"/>
    </source>
</evidence>
<dbReference type="Proteomes" id="UP000784294">
    <property type="component" value="Unassembled WGS sequence"/>
</dbReference>
<comment type="caution">
    <text evidence="1">The sequence shown here is derived from an EMBL/GenBank/DDBJ whole genome shotgun (WGS) entry which is preliminary data.</text>
</comment>
<proteinExistence type="predicted"/>
<sequence length="110" mass="12223">MNSIFLIPYCFLFSFSFQPVPKRFSQKPTNENFVDSRLHPEDQPDSTIPTNVARIGLLGSAFSGHISGNHINTSELAVNVSNGPLEINSVDHVANELRPDMLIPGIQIRF</sequence>
<name>A0A3S5BMF0_9PLAT</name>
<gene>
    <name evidence="1" type="ORF">PXEA_LOCUS23792</name>
</gene>
<organism evidence="1 2">
    <name type="scientific">Protopolystoma xenopodis</name>
    <dbReference type="NCBI Taxonomy" id="117903"/>
    <lineage>
        <taxon>Eukaryota</taxon>
        <taxon>Metazoa</taxon>
        <taxon>Spiralia</taxon>
        <taxon>Lophotrochozoa</taxon>
        <taxon>Platyhelminthes</taxon>
        <taxon>Monogenea</taxon>
        <taxon>Polyopisthocotylea</taxon>
        <taxon>Polystomatidea</taxon>
        <taxon>Polystomatidae</taxon>
        <taxon>Protopolystoma</taxon>
    </lineage>
</organism>